<proteinExistence type="predicted"/>
<keyword evidence="1" id="KW-1133">Transmembrane helix</keyword>
<dbReference type="Proteomes" id="UP000254978">
    <property type="component" value="Unassembled WGS sequence"/>
</dbReference>
<dbReference type="RefSeq" id="WP_068915451.1">
    <property type="nucleotide sequence ID" value="NZ_AP022600.1"/>
</dbReference>
<name>A0A378TBN4_9MYCO</name>
<feature type="transmembrane region" description="Helical" evidence="1">
    <location>
        <begin position="52"/>
        <end position="74"/>
    </location>
</feature>
<keyword evidence="1 2" id="KW-0812">Transmembrane</keyword>
<feature type="transmembrane region" description="Helical" evidence="1">
    <location>
        <begin position="7"/>
        <end position="32"/>
    </location>
</feature>
<organism evidence="2 3">
    <name type="scientific">Mycolicibacterium tokaiense</name>
    <dbReference type="NCBI Taxonomy" id="39695"/>
    <lineage>
        <taxon>Bacteria</taxon>
        <taxon>Bacillati</taxon>
        <taxon>Actinomycetota</taxon>
        <taxon>Actinomycetes</taxon>
        <taxon>Mycobacteriales</taxon>
        <taxon>Mycobacteriaceae</taxon>
        <taxon>Mycolicibacterium</taxon>
    </lineage>
</organism>
<keyword evidence="1" id="KW-0472">Membrane</keyword>
<protein>
    <submittedName>
        <fullName evidence="2">Transmembrane protein</fullName>
    </submittedName>
</protein>
<dbReference type="EMBL" id="UGQT01000001">
    <property type="protein sequence ID" value="STZ58242.1"/>
    <property type="molecule type" value="Genomic_DNA"/>
</dbReference>
<evidence type="ECO:0000313" key="3">
    <source>
        <dbReference type="Proteomes" id="UP000254978"/>
    </source>
</evidence>
<reference evidence="2 3" key="1">
    <citation type="submission" date="2018-06" db="EMBL/GenBank/DDBJ databases">
        <authorList>
            <consortium name="Pathogen Informatics"/>
            <person name="Doyle S."/>
        </authorList>
    </citation>
    <scope>NUCLEOTIDE SEQUENCE [LARGE SCALE GENOMIC DNA]</scope>
    <source>
        <strain evidence="2 3">NCTC10821</strain>
    </source>
</reference>
<evidence type="ECO:0000313" key="2">
    <source>
        <dbReference type="EMBL" id="STZ58242.1"/>
    </source>
</evidence>
<gene>
    <name evidence="2" type="ORF">NCTC10821_01752</name>
</gene>
<accession>A0A378TBN4</accession>
<dbReference type="AlphaFoldDB" id="A0A378TBN4"/>
<evidence type="ECO:0000256" key="1">
    <source>
        <dbReference type="SAM" id="Phobius"/>
    </source>
</evidence>
<keyword evidence="3" id="KW-1185">Reference proteome</keyword>
<sequence>MIYVESIFKVLVVGLILGAGLPAIFAAGLVAYSHGAGVTDADGTTHSTNPAVKFLGLALFVFVGFVILTALAWITRSTIEHHFGINLFPFV</sequence>